<proteinExistence type="predicted"/>
<gene>
    <name evidence="2" type="ORF">HETSPECPRED_007344</name>
</gene>
<reference evidence="2" key="1">
    <citation type="submission" date="2021-03" db="EMBL/GenBank/DDBJ databases">
        <authorList>
            <person name="Tagirdzhanova G."/>
        </authorList>
    </citation>
    <scope>NUCLEOTIDE SEQUENCE</scope>
</reference>
<evidence type="ECO:0000313" key="3">
    <source>
        <dbReference type="Proteomes" id="UP000664521"/>
    </source>
</evidence>
<protein>
    <recommendedName>
        <fullName evidence="1">Linalool dehydratase/isomerase domain-containing protein</fullName>
    </recommendedName>
</protein>
<sequence>MATTNGEDHVHVSNAPITLPDHLIKEISELPKLTKEQCGHLRHFHNLSTQPDGDWSFMGGSSGQDHDEGSFRYQLAFMAYAAGAAHYHRLPALRSVFRSLMDNLIKKMLHPEVWGYWYLTSQSGKRLDRDLVELRKPWADPVCKENVMYSGHLLLMVSLYSMLFDDDHYDEEDSIVFDWSPMWWGMGPERYSYSRSKLQETILKQMEQNGWMGTCCEPNIVFIICNQFPLIATRYNDVRNGTNIIDDILPKYKQAWEQRGGFLSENGLFRRWYAVNQDEVLSSEDISHSAWIMAFMPWNHPFIQTLYPSLAHGFLHPTPDHRLNIHPPSLATAIRHLISSSPEDLDPTSPSTISLAKSSLSSASLPSPTTQLPTFGFVAQWLSEIPGSPALTPLLHHADRFLNPRWHRGGLYYARHPPGWDAEGNYLYMEPYSGNAAIGYARLNVKGGQRGMWERPWGRGEVGVREEVDGEVRGRSWVEGVGLGDGVDFLRGGWCGDGAMVVTLRTWDGLTRIIRFRIDNLGKDRRWGVYIDGRLSGLNEGADEGDEKGGMEIEVEVGGEEVDIVVVDIDRLLLMEAQ</sequence>
<dbReference type="EMBL" id="CAJPDS010000051">
    <property type="protein sequence ID" value="CAF9929328.1"/>
    <property type="molecule type" value="Genomic_DNA"/>
</dbReference>
<evidence type="ECO:0000313" key="2">
    <source>
        <dbReference type="EMBL" id="CAF9929328.1"/>
    </source>
</evidence>
<dbReference type="Pfam" id="PF18566">
    <property type="entry name" value="Ldi"/>
    <property type="match status" value="1"/>
</dbReference>
<keyword evidence="3" id="KW-1185">Reference proteome</keyword>
<comment type="caution">
    <text evidence="2">The sequence shown here is derived from an EMBL/GenBank/DDBJ whole genome shotgun (WGS) entry which is preliminary data.</text>
</comment>
<dbReference type="OrthoDB" id="9979195at2759"/>
<feature type="domain" description="Linalool dehydratase/isomerase" evidence="1">
    <location>
        <begin position="72"/>
        <end position="416"/>
    </location>
</feature>
<accession>A0A8H3FR60</accession>
<dbReference type="InterPro" id="IPR041411">
    <property type="entry name" value="Ldi"/>
</dbReference>
<dbReference type="AlphaFoldDB" id="A0A8H3FR60"/>
<evidence type="ECO:0000259" key="1">
    <source>
        <dbReference type="Pfam" id="PF18566"/>
    </source>
</evidence>
<organism evidence="2 3">
    <name type="scientific">Heterodermia speciosa</name>
    <dbReference type="NCBI Taxonomy" id="116794"/>
    <lineage>
        <taxon>Eukaryota</taxon>
        <taxon>Fungi</taxon>
        <taxon>Dikarya</taxon>
        <taxon>Ascomycota</taxon>
        <taxon>Pezizomycotina</taxon>
        <taxon>Lecanoromycetes</taxon>
        <taxon>OSLEUM clade</taxon>
        <taxon>Lecanoromycetidae</taxon>
        <taxon>Caliciales</taxon>
        <taxon>Physciaceae</taxon>
        <taxon>Heterodermia</taxon>
    </lineage>
</organism>
<dbReference type="Proteomes" id="UP000664521">
    <property type="component" value="Unassembled WGS sequence"/>
</dbReference>
<name>A0A8H3FR60_9LECA</name>